<feature type="transmembrane region" description="Helical" evidence="15">
    <location>
        <begin position="318"/>
        <end position="337"/>
    </location>
</feature>
<comment type="similarity">
    <text evidence="4">Belongs to the RBT5 family.</text>
</comment>
<evidence type="ECO:0000256" key="2">
    <source>
        <dbReference type="ARBA" id="ARBA00004589"/>
    </source>
</evidence>
<reference evidence="19 20" key="1">
    <citation type="journal article" date="2016" name="Sci. Rep.">
        <title>Insights into Adaptations to a Near-Obligate Nematode Endoparasitic Lifestyle from the Finished Genome of Drechmeria coniospora.</title>
        <authorList>
            <person name="Zhang L."/>
            <person name="Zhou Z."/>
            <person name="Guo Q."/>
            <person name="Fokkens L."/>
            <person name="Miskei M."/>
            <person name="Pocsi I."/>
            <person name="Zhang W."/>
            <person name="Chen M."/>
            <person name="Wang L."/>
            <person name="Sun Y."/>
            <person name="Donzelli B.G."/>
            <person name="Gibson D.M."/>
            <person name="Nelson D.R."/>
            <person name="Luo J.G."/>
            <person name="Rep M."/>
            <person name="Liu H."/>
            <person name="Yang S."/>
            <person name="Wang J."/>
            <person name="Krasnoff S.B."/>
            <person name="Xu Y."/>
            <person name="Molnar I."/>
            <person name="Lin M."/>
        </authorList>
    </citation>
    <scope>NUCLEOTIDE SEQUENCE [LARGE SCALE GENOMIC DNA]</scope>
    <source>
        <strain evidence="19 20">ARSEF 6962</strain>
    </source>
</reference>
<keyword evidence="6" id="KW-0336">GPI-anchor</keyword>
<keyword evidence="12" id="KW-0449">Lipoprotein</keyword>
<feature type="chain" id="PRO_5007581055" evidence="16">
    <location>
        <begin position="17"/>
        <end position="399"/>
    </location>
</feature>
<evidence type="ECO:0000313" key="20">
    <source>
        <dbReference type="Proteomes" id="UP000076580"/>
    </source>
</evidence>
<keyword evidence="20" id="KW-1185">Reference proteome</keyword>
<name>A0A151GY30_DRECN</name>
<dbReference type="GO" id="GO:0098552">
    <property type="term" value="C:side of membrane"/>
    <property type="evidence" value="ECO:0007669"/>
    <property type="project" value="UniProtKB-KW"/>
</dbReference>
<evidence type="ECO:0000256" key="5">
    <source>
        <dbReference type="ARBA" id="ARBA00022525"/>
    </source>
</evidence>
<keyword evidence="5" id="KW-0964">Secreted</keyword>
<keyword evidence="10 15" id="KW-0472">Membrane</keyword>
<feature type="transmembrane region" description="Helical" evidence="15">
    <location>
        <begin position="118"/>
        <end position="140"/>
    </location>
</feature>
<evidence type="ECO:0000256" key="8">
    <source>
        <dbReference type="ARBA" id="ARBA00022729"/>
    </source>
</evidence>
<dbReference type="InterPro" id="IPR049326">
    <property type="entry name" value="Rhodopsin_dom_fungi"/>
</dbReference>
<feature type="transmembrane region" description="Helical" evidence="15">
    <location>
        <begin position="246"/>
        <end position="266"/>
    </location>
</feature>
<feature type="signal peptide" evidence="16">
    <location>
        <begin position="1"/>
        <end position="16"/>
    </location>
</feature>
<evidence type="ECO:0000256" key="10">
    <source>
        <dbReference type="ARBA" id="ARBA00023136"/>
    </source>
</evidence>
<evidence type="ECO:0000256" key="4">
    <source>
        <dbReference type="ARBA" id="ARBA00010031"/>
    </source>
</evidence>
<keyword evidence="7 15" id="KW-0812">Transmembrane</keyword>
<dbReference type="PANTHER" id="PTHR33048:SF143">
    <property type="entry name" value="EXTRACELLULAR MEMBRANE PROTEIN CFEM DOMAIN-CONTAINING PROTEIN-RELATED"/>
    <property type="match status" value="1"/>
</dbReference>
<evidence type="ECO:0000259" key="18">
    <source>
        <dbReference type="Pfam" id="PF20684"/>
    </source>
</evidence>
<dbReference type="InterPro" id="IPR052337">
    <property type="entry name" value="SAT4-like"/>
</dbReference>
<keyword evidence="6" id="KW-0325">Glycoprotein</keyword>
<feature type="transmembrane region" description="Helical" evidence="15">
    <location>
        <begin position="160"/>
        <end position="183"/>
    </location>
</feature>
<feature type="domain" description="CFEM" evidence="17">
    <location>
        <begin position="16"/>
        <end position="72"/>
    </location>
</feature>
<comment type="similarity">
    <text evidence="13">Belongs to the SAT4 family.</text>
</comment>
<gene>
    <name evidence="19" type="ORF">DCS_03142</name>
</gene>
<keyword evidence="11" id="KW-1015">Disulfide bond</keyword>
<dbReference type="Pfam" id="PF05730">
    <property type="entry name" value="CFEM"/>
    <property type="match status" value="1"/>
</dbReference>
<feature type="compositionally biased region" description="Polar residues" evidence="14">
    <location>
        <begin position="354"/>
        <end position="367"/>
    </location>
</feature>
<dbReference type="InParanoid" id="A0A151GY30"/>
<evidence type="ECO:0000256" key="1">
    <source>
        <dbReference type="ARBA" id="ARBA00004141"/>
    </source>
</evidence>
<dbReference type="GeneID" id="63715785"/>
<dbReference type="Pfam" id="PF20684">
    <property type="entry name" value="Fung_rhodopsin"/>
    <property type="match status" value="1"/>
</dbReference>
<evidence type="ECO:0000256" key="3">
    <source>
        <dbReference type="ARBA" id="ARBA00004613"/>
    </source>
</evidence>
<proteinExistence type="inferred from homology"/>
<evidence type="ECO:0000256" key="15">
    <source>
        <dbReference type="SAM" id="Phobius"/>
    </source>
</evidence>
<evidence type="ECO:0000256" key="13">
    <source>
        <dbReference type="ARBA" id="ARBA00038359"/>
    </source>
</evidence>
<protein>
    <submittedName>
        <fullName evidence="19">Uncharacterized protein</fullName>
    </submittedName>
</protein>
<comment type="caution">
    <text evidence="19">The sequence shown here is derived from an EMBL/GenBank/DDBJ whole genome shotgun (WGS) entry which is preliminary data.</text>
</comment>
<sequence length="399" mass="43825">MRLSLFLSAVSLGVGAIPCLLSAISNSTCKPTDLECLCADDRAQDDAGRCIKAKCPLSDALSAQNTTLSSCNVPSQDRSQEYVNIVIPLGVFALVFTVTRLVFKRFFSAAKRLCPDDWAILGTVVICIPAMVIDVEGLAAHGLGRDIWTLTTSDISTFALYFYVMEILYIASISLIKLSLSLFYLQLFSGAVVRVLLWCTVGVNVLFGFVFIIVAIFQCTPVSYYWNQYVDANPGGQCININLVGWLNAAIGVLIDLWMIGLPLTQVMTLRLHWKKKVGVIIMFLFGTFITIVSILRLHSLIYFATSDNPTWDLWTPAVWSVIEVNVGMICTCLPALRLMLVRLFPKIFDGSRSTSYAHGTSSSQDRSAARWSKSRPEEAAMSGMESHGEAAAVPSDEP</sequence>
<feature type="transmembrane region" description="Helical" evidence="15">
    <location>
        <begin position="195"/>
        <end position="226"/>
    </location>
</feature>
<dbReference type="InterPro" id="IPR008427">
    <property type="entry name" value="Extracellular_membr_CFEM_dom"/>
</dbReference>
<evidence type="ECO:0000256" key="7">
    <source>
        <dbReference type="ARBA" id="ARBA00022692"/>
    </source>
</evidence>
<comment type="subcellular location">
    <subcellularLocation>
        <location evidence="2">Membrane</location>
        <topology evidence="2">Lipid-anchor</topology>
        <topology evidence="2">GPI-anchor</topology>
    </subcellularLocation>
    <subcellularLocation>
        <location evidence="1">Membrane</location>
        <topology evidence="1">Multi-pass membrane protein</topology>
    </subcellularLocation>
    <subcellularLocation>
        <location evidence="3">Secreted</location>
    </subcellularLocation>
</comment>
<keyword evidence="8 16" id="KW-0732">Signal</keyword>
<feature type="region of interest" description="Disordered" evidence="14">
    <location>
        <begin position="354"/>
        <end position="399"/>
    </location>
</feature>
<evidence type="ECO:0000256" key="11">
    <source>
        <dbReference type="ARBA" id="ARBA00023157"/>
    </source>
</evidence>
<dbReference type="STRING" id="98403.A0A151GY30"/>
<feature type="domain" description="Rhodopsin" evidence="18">
    <location>
        <begin position="108"/>
        <end position="342"/>
    </location>
</feature>
<dbReference type="Proteomes" id="UP000076580">
    <property type="component" value="Chromosome 01"/>
</dbReference>
<dbReference type="GO" id="GO:0005576">
    <property type="term" value="C:extracellular region"/>
    <property type="evidence" value="ECO:0007669"/>
    <property type="project" value="UniProtKB-SubCell"/>
</dbReference>
<evidence type="ECO:0000256" key="12">
    <source>
        <dbReference type="ARBA" id="ARBA00023288"/>
    </source>
</evidence>
<feature type="transmembrane region" description="Helical" evidence="15">
    <location>
        <begin position="278"/>
        <end position="298"/>
    </location>
</feature>
<dbReference type="EMBL" id="LAYC01000001">
    <property type="protein sequence ID" value="KYK61997.1"/>
    <property type="molecule type" value="Genomic_DNA"/>
</dbReference>
<evidence type="ECO:0000256" key="14">
    <source>
        <dbReference type="SAM" id="MobiDB-lite"/>
    </source>
</evidence>
<dbReference type="PANTHER" id="PTHR33048">
    <property type="entry name" value="PTH11-LIKE INTEGRAL MEMBRANE PROTEIN (AFU_ORTHOLOGUE AFUA_5G11245)"/>
    <property type="match status" value="1"/>
</dbReference>
<feature type="transmembrane region" description="Helical" evidence="15">
    <location>
        <begin position="82"/>
        <end position="103"/>
    </location>
</feature>
<evidence type="ECO:0000256" key="9">
    <source>
        <dbReference type="ARBA" id="ARBA00022989"/>
    </source>
</evidence>
<dbReference type="AlphaFoldDB" id="A0A151GY30"/>
<evidence type="ECO:0000259" key="17">
    <source>
        <dbReference type="Pfam" id="PF05730"/>
    </source>
</evidence>
<evidence type="ECO:0000313" key="19">
    <source>
        <dbReference type="EMBL" id="KYK61997.1"/>
    </source>
</evidence>
<accession>A0A151GY30</accession>
<evidence type="ECO:0000256" key="16">
    <source>
        <dbReference type="SAM" id="SignalP"/>
    </source>
</evidence>
<organism evidence="19 20">
    <name type="scientific">Drechmeria coniospora</name>
    <name type="common">Nematophagous fungus</name>
    <name type="synonym">Meria coniospora</name>
    <dbReference type="NCBI Taxonomy" id="98403"/>
    <lineage>
        <taxon>Eukaryota</taxon>
        <taxon>Fungi</taxon>
        <taxon>Dikarya</taxon>
        <taxon>Ascomycota</taxon>
        <taxon>Pezizomycotina</taxon>
        <taxon>Sordariomycetes</taxon>
        <taxon>Hypocreomycetidae</taxon>
        <taxon>Hypocreales</taxon>
        <taxon>Ophiocordycipitaceae</taxon>
        <taxon>Drechmeria</taxon>
    </lineage>
</organism>
<keyword evidence="9 15" id="KW-1133">Transmembrane helix</keyword>
<evidence type="ECO:0000256" key="6">
    <source>
        <dbReference type="ARBA" id="ARBA00022622"/>
    </source>
</evidence>
<dbReference type="RefSeq" id="XP_040661349.1">
    <property type="nucleotide sequence ID" value="XM_040800466.1"/>
</dbReference>